<organism evidence="2">
    <name type="scientific">bioreactor metagenome</name>
    <dbReference type="NCBI Taxonomy" id="1076179"/>
    <lineage>
        <taxon>unclassified sequences</taxon>
        <taxon>metagenomes</taxon>
        <taxon>ecological metagenomes</taxon>
    </lineage>
</organism>
<dbReference type="AlphaFoldDB" id="A0A645IVZ9"/>
<gene>
    <name evidence="2" type="ORF">SDC9_203272</name>
</gene>
<comment type="caution">
    <text evidence="2">The sequence shown here is derived from an EMBL/GenBank/DDBJ whole genome shotgun (WGS) entry which is preliminary data.</text>
</comment>
<evidence type="ECO:0000256" key="1">
    <source>
        <dbReference type="SAM" id="Phobius"/>
    </source>
</evidence>
<feature type="transmembrane region" description="Helical" evidence="1">
    <location>
        <begin position="30"/>
        <end position="51"/>
    </location>
</feature>
<proteinExistence type="predicted"/>
<dbReference type="EMBL" id="VSSQ01125037">
    <property type="protein sequence ID" value="MPN55588.1"/>
    <property type="molecule type" value="Genomic_DNA"/>
</dbReference>
<dbReference type="Pfam" id="PF10710">
    <property type="entry name" value="DUF2512"/>
    <property type="match status" value="1"/>
</dbReference>
<accession>A0A645IVZ9</accession>
<sequence length="118" mass="13431">MTGLIIKMITCPLLIYIFDLLSPYVRYDSLYQIIIVGLVLAIVGHVTELSFLDRGAFWVNNALDFTITFFIVYFSQFILYNSFVTYGAAMSIALILSILEALLHLYLIRSGKTKKGDY</sequence>
<feature type="transmembrane region" description="Helical" evidence="1">
    <location>
        <begin position="86"/>
        <end position="108"/>
    </location>
</feature>
<feature type="transmembrane region" description="Helical" evidence="1">
    <location>
        <begin position="63"/>
        <end position="80"/>
    </location>
</feature>
<reference evidence="2" key="1">
    <citation type="submission" date="2019-08" db="EMBL/GenBank/DDBJ databases">
        <authorList>
            <person name="Kucharzyk K."/>
            <person name="Murdoch R.W."/>
            <person name="Higgins S."/>
            <person name="Loffler F."/>
        </authorList>
    </citation>
    <scope>NUCLEOTIDE SEQUENCE</scope>
</reference>
<dbReference type="InterPro" id="IPR019649">
    <property type="entry name" value="DUF2512"/>
</dbReference>
<name>A0A645IVZ9_9ZZZZ</name>
<evidence type="ECO:0008006" key="3">
    <source>
        <dbReference type="Google" id="ProtNLM"/>
    </source>
</evidence>
<feature type="transmembrane region" description="Helical" evidence="1">
    <location>
        <begin position="5"/>
        <end position="24"/>
    </location>
</feature>
<protein>
    <recommendedName>
        <fullName evidence="3">DUF2512 family protein</fullName>
    </recommendedName>
</protein>
<keyword evidence="1" id="KW-1133">Transmembrane helix</keyword>
<keyword evidence="1" id="KW-0812">Transmembrane</keyword>
<keyword evidence="1" id="KW-0472">Membrane</keyword>
<evidence type="ECO:0000313" key="2">
    <source>
        <dbReference type="EMBL" id="MPN55588.1"/>
    </source>
</evidence>